<organism evidence="1">
    <name type="scientific">marine sediment metagenome</name>
    <dbReference type="NCBI Taxonomy" id="412755"/>
    <lineage>
        <taxon>unclassified sequences</taxon>
        <taxon>metagenomes</taxon>
        <taxon>ecological metagenomes</taxon>
    </lineage>
</organism>
<reference evidence="1" key="1">
    <citation type="journal article" date="2015" name="Nature">
        <title>Complex archaea that bridge the gap between prokaryotes and eukaryotes.</title>
        <authorList>
            <person name="Spang A."/>
            <person name="Saw J.H."/>
            <person name="Jorgensen S.L."/>
            <person name="Zaremba-Niedzwiedzka K."/>
            <person name="Martijn J."/>
            <person name="Lind A.E."/>
            <person name="van Eijk R."/>
            <person name="Schleper C."/>
            <person name="Guy L."/>
            <person name="Ettema T.J."/>
        </authorList>
    </citation>
    <scope>NUCLEOTIDE SEQUENCE</scope>
</reference>
<accession>A0A0F9F538</accession>
<gene>
    <name evidence="1" type="ORF">LCGC14_1993630</name>
</gene>
<evidence type="ECO:0000313" key="1">
    <source>
        <dbReference type="EMBL" id="KKL81549.1"/>
    </source>
</evidence>
<name>A0A0F9F538_9ZZZZ</name>
<dbReference type="EMBL" id="LAZR01022529">
    <property type="protein sequence ID" value="KKL81549.1"/>
    <property type="molecule type" value="Genomic_DNA"/>
</dbReference>
<protein>
    <submittedName>
        <fullName evidence="1">Uncharacterized protein</fullName>
    </submittedName>
</protein>
<dbReference type="AlphaFoldDB" id="A0A0F9F538"/>
<comment type="caution">
    <text evidence="1">The sequence shown here is derived from an EMBL/GenBank/DDBJ whole genome shotgun (WGS) entry which is preliminary data.</text>
</comment>
<sequence>MNPPNLRLLTVGRSGNGKTQGMLSWARHPETSPVHVLSLDRRVALLDRTENVTYDIFDASMGYLALDNKLAEYKTKRSLPFKTLLVCGLTALLDLLIVEGGNLLQKISEKGQKIGSLYIPGPRDYLYASEAIRQIFYNGLFQFNCNVIVEANVANAYDSAGNVKGDRILATDKIAEKIPTFFDEIWEFDKRLDTVVSKPPHYEVAFSGSLGRTGFEHLQKANRIEWTGKDLWETLFGDTRGNKDSRS</sequence>
<proteinExistence type="predicted"/>